<dbReference type="OrthoDB" id="9801204at2"/>
<feature type="binding site" evidence="12">
    <location>
        <position position="215"/>
    </location>
    <ligand>
        <name>iminosuccinate</name>
        <dbReference type="ChEBI" id="CHEBI:77875"/>
    </ligand>
</feature>
<dbReference type="Pfam" id="PF02445">
    <property type="entry name" value="NadA"/>
    <property type="match status" value="1"/>
</dbReference>
<evidence type="ECO:0000313" key="14">
    <source>
        <dbReference type="Proteomes" id="UP000194141"/>
    </source>
</evidence>
<keyword evidence="6 12" id="KW-0808">Transferase</keyword>
<keyword evidence="9 12" id="KW-0411">Iron-sulfur</keyword>
<dbReference type="Gene3D" id="3.40.50.10800">
    <property type="entry name" value="NadA-like"/>
    <property type="match status" value="3"/>
</dbReference>
<comment type="cofactor">
    <cofactor evidence="12">
        <name>[4Fe-4S] cluster</name>
        <dbReference type="ChEBI" id="CHEBI:49883"/>
    </cofactor>
    <text evidence="12">Binds 1 [4Fe-4S] cluster per subunit.</text>
</comment>
<evidence type="ECO:0000256" key="9">
    <source>
        <dbReference type="ARBA" id="ARBA00023014"/>
    </source>
</evidence>
<dbReference type="GO" id="GO:0034628">
    <property type="term" value="P:'de novo' NAD+ biosynthetic process from L-aspartate"/>
    <property type="evidence" value="ECO:0007669"/>
    <property type="project" value="TreeGrafter"/>
</dbReference>
<evidence type="ECO:0000313" key="13">
    <source>
        <dbReference type="EMBL" id="OSS41585.1"/>
    </source>
</evidence>
<dbReference type="RefSeq" id="WP_086033831.1">
    <property type="nucleotide sequence ID" value="NZ_MDSU01000018.1"/>
</dbReference>
<evidence type="ECO:0000256" key="7">
    <source>
        <dbReference type="ARBA" id="ARBA00022723"/>
    </source>
</evidence>
<keyword evidence="14" id="KW-1185">Reference proteome</keyword>
<dbReference type="EC" id="2.5.1.72" evidence="3 12"/>
<keyword evidence="5 12" id="KW-0662">Pyridine nucleotide biosynthesis</keyword>
<dbReference type="FunFam" id="3.40.50.10800:FF:000001">
    <property type="entry name" value="Quinolinate synthase A"/>
    <property type="match status" value="1"/>
</dbReference>
<feature type="binding site" evidence="12">
    <location>
        <position position="172"/>
    </location>
    <ligand>
        <name>[4Fe-4S] cluster</name>
        <dbReference type="ChEBI" id="CHEBI:49883"/>
    </ligand>
</feature>
<feature type="binding site" evidence="12">
    <location>
        <position position="86"/>
    </location>
    <ligand>
        <name>[4Fe-4S] cluster</name>
        <dbReference type="ChEBI" id="CHEBI:49883"/>
    </ligand>
</feature>
<evidence type="ECO:0000256" key="2">
    <source>
        <dbReference type="ARBA" id="ARBA00005065"/>
    </source>
</evidence>
<keyword evidence="8 12" id="KW-0408">Iron</keyword>
<dbReference type="GO" id="GO:0005829">
    <property type="term" value="C:cytosol"/>
    <property type="evidence" value="ECO:0007669"/>
    <property type="project" value="TreeGrafter"/>
</dbReference>
<evidence type="ECO:0000256" key="5">
    <source>
        <dbReference type="ARBA" id="ARBA00022642"/>
    </source>
</evidence>
<dbReference type="GO" id="GO:0008987">
    <property type="term" value="F:quinolinate synthetase A activity"/>
    <property type="evidence" value="ECO:0007669"/>
    <property type="project" value="UniProtKB-UniRule"/>
</dbReference>
<evidence type="ECO:0000256" key="11">
    <source>
        <dbReference type="ARBA" id="ARBA00073059"/>
    </source>
</evidence>
<name>A0A1X4XVP1_9BACT</name>
<feature type="binding site" evidence="12">
    <location>
        <begin position="198"/>
        <end position="200"/>
    </location>
    <ligand>
        <name>iminosuccinate</name>
        <dbReference type="ChEBI" id="CHEBI:77875"/>
    </ligand>
</feature>
<gene>
    <name evidence="12" type="primary">nadA</name>
    <name evidence="13" type="ORF">DESAMIL20_1138</name>
</gene>
<evidence type="ECO:0000256" key="4">
    <source>
        <dbReference type="ARBA" id="ARBA00022485"/>
    </source>
</evidence>
<proteinExistence type="inferred from homology"/>
<keyword evidence="7 12" id="KW-0479">Metal-binding</keyword>
<dbReference type="EMBL" id="MDSU01000018">
    <property type="protein sequence ID" value="OSS41585.1"/>
    <property type="molecule type" value="Genomic_DNA"/>
</dbReference>
<feature type="binding site" evidence="12">
    <location>
        <position position="41"/>
    </location>
    <ligand>
        <name>iminosuccinate</name>
        <dbReference type="ChEBI" id="CHEBI:77875"/>
    </ligand>
</feature>
<dbReference type="Proteomes" id="UP000194141">
    <property type="component" value="Unassembled WGS sequence"/>
</dbReference>
<reference evidence="13 14" key="1">
    <citation type="journal article" date="2017" name="Front. Microbiol.">
        <title>Genome Sequence of Desulfurella amilsii Strain TR1 and Comparative Genomics of Desulfurellaceae Family.</title>
        <authorList>
            <person name="Florentino A.P."/>
            <person name="Stams A.J."/>
            <person name="Sanchez-Andrea I."/>
        </authorList>
    </citation>
    <scope>NUCLEOTIDE SEQUENCE [LARGE SCALE GENOMIC DNA]</scope>
    <source>
        <strain evidence="13 14">TR1</strain>
    </source>
</reference>
<evidence type="ECO:0000256" key="3">
    <source>
        <dbReference type="ARBA" id="ARBA00012669"/>
    </source>
</evidence>
<comment type="caution">
    <text evidence="13">The sequence shown here is derived from an EMBL/GenBank/DDBJ whole genome shotgun (WGS) entry which is preliminary data.</text>
</comment>
<keyword evidence="12" id="KW-0963">Cytoplasm</keyword>
<dbReference type="NCBIfam" id="NF006878">
    <property type="entry name" value="PRK09375.1-2"/>
    <property type="match status" value="1"/>
</dbReference>
<evidence type="ECO:0000256" key="12">
    <source>
        <dbReference type="HAMAP-Rule" id="MF_00568"/>
    </source>
</evidence>
<feature type="binding site" evidence="12">
    <location>
        <position position="24"/>
    </location>
    <ligand>
        <name>iminosuccinate</name>
        <dbReference type="ChEBI" id="CHEBI:77875"/>
    </ligand>
</feature>
<dbReference type="AlphaFoldDB" id="A0A1X4XVP1"/>
<comment type="pathway">
    <text evidence="2 12">Cofactor biosynthesis; NAD(+) biosynthesis; quinolinate from iminoaspartate: step 1/1.</text>
</comment>
<dbReference type="InterPro" id="IPR036094">
    <property type="entry name" value="NadA_sf"/>
</dbReference>
<evidence type="ECO:0000256" key="8">
    <source>
        <dbReference type="ARBA" id="ARBA00023004"/>
    </source>
</evidence>
<comment type="similarity">
    <text evidence="12">Belongs to the quinolinate synthase family. Type 2 subfamily.</text>
</comment>
<evidence type="ECO:0000256" key="1">
    <source>
        <dbReference type="ARBA" id="ARBA00003791"/>
    </source>
</evidence>
<evidence type="ECO:0000256" key="10">
    <source>
        <dbReference type="ARBA" id="ARBA00050125"/>
    </source>
</evidence>
<dbReference type="HAMAP" id="MF_00568">
    <property type="entry name" value="NadA_type2"/>
    <property type="match status" value="1"/>
</dbReference>
<comment type="subcellular location">
    <subcellularLocation>
        <location evidence="12">Cytoplasm</location>
    </subcellularLocation>
</comment>
<dbReference type="InterPro" id="IPR003473">
    <property type="entry name" value="NadA"/>
</dbReference>
<evidence type="ECO:0000256" key="6">
    <source>
        <dbReference type="ARBA" id="ARBA00022679"/>
    </source>
</evidence>
<dbReference type="STRING" id="1562698.DESAMIL20_1138"/>
<dbReference type="PANTHER" id="PTHR30573:SF0">
    <property type="entry name" value="QUINOLINATE SYNTHASE, CHLOROPLASTIC"/>
    <property type="match status" value="1"/>
</dbReference>
<organism evidence="13 14">
    <name type="scientific">Desulfurella amilsii</name>
    <dbReference type="NCBI Taxonomy" id="1562698"/>
    <lineage>
        <taxon>Bacteria</taxon>
        <taxon>Pseudomonadati</taxon>
        <taxon>Campylobacterota</taxon>
        <taxon>Desulfurellia</taxon>
        <taxon>Desulfurellales</taxon>
        <taxon>Desulfurellaceae</taxon>
        <taxon>Desulfurella</taxon>
    </lineage>
</organism>
<keyword evidence="4 12" id="KW-0004">4Fe-4S</keyword>
<comment type="catalytic activity">
    <reaction evidence="10">
        <text>iminosuccinate + dihydroxyacetone phosphate = quinolinate + phosphate + 2 H2O + H(+)</text>
        <dbReference type="Rhea" id="RHEA:25888"/>
        <dbReference type="ChEBI" id="CHEBI:15377"/>
        <dbReference type="ChEBI" id="CHEBI:15378"/>
        <dbReference type="ChEBI" id="CHEBI:29959"/>
        <dbReference type="ChEBI" id="CHEBI:43474"/>
        <dbReference type="ChEBI" id="CHEBI:57642"/>
        <dbReference type="ChEBI" id="CHEBI:77875"/>
        <dbReference type="EC" id="2.5.1.72"/>
    </reaction>
    <physiologicalReaction direction="left-to-right" evidence="10">
        <dbReference type="Rhea" id="RHEA:25889"/>
    </physiologicalReaction>
</comment>
<dbReference type="SUPFAM" id="SSF142754">
    <property type="entry name" value="NadA-like"/>
    <property type="match status" value="1"/>
</dbReference>
<dbReference type="PANTHER" id="PTHR30573">
    <property type="entry name" value="QUINOLINATE SYNTHETASE A"/>
    <property type="match status" value="1"/>
</dbReference>
<protein>
    <recommendedName>
        <fullName evidence="11 12">Quinolinate synthase</fullName>
        <ecNumber evidence="3 12">2.5.1.72</ecNumber>
    </recommendedName>
</protein>
<dbReference type="NCBIfam" id="TIGR00550">
    <property type="entry name" value="nadA"/>
    <property type="match status" value="1"/>
</dbReference>
<dbReference type="UniPathway" id="UPA00253">
    <property type="reaction ID" value="UER00327"/>
</dbReference>
<dbReference type="GO" id="GO:0051539">
    <property type="term" value="F:4 iron, 4 sulfur cluster binding"/>
    <property type="evidence" value="ECO:0007669"/>
    <property type="project" value="UniProtKB-KW"/>
</dbReference>
<dbReference type="InterPro" id="IPR023066">
    <property type="entry name" value="Quinolinate_synth_type2"/>
</dbReference>
<comment type="function">
    <text evidence="1 12">Catalyzes the condensation of iminoaspartate with dihydroxyacetone phosphate to form quinolinate.</text>
</comment>
<feature type="binding site" evidence="12">
    <location>
        <position position="129"/>
    </location>
    <ligand>
        <name>iminosuccinate</name>
        <dbReference type="ChEBI" id="CHEBI:77875"/>
    </ligand>
</feature>
<dbReference type="GO" id="GO:0046872">
    <property type="term" value="F:metal ion binding"/>
    <property type="evidence" value="ECO:0007669"/>
    <property type="project" value="UniProtKB-KW"/>
</dbReference>
<feature type="binding site" evidence="12">
    <location>
        <begin position="112"/>
        <end position="114"/>
    </location>
    <ligand>
        <name>iminosuccinate</name>
        <dbReference type="ChEBI" id="CHEBI:77875"/>
    </ligand>
</feature>
<sequence>MDKTLLQDKITKLKKEKNAIILAHYYQRDEVQEIADFIGDSLALSIEASKTNASMIVFCGVKFMAETAKILSPDKKVLLPVLDAGCPLADMATAENVMKMKDEIGDASIVSYVNTNVDVKMISDICCTSANAINVVKSLESKKILFVPDKHLGAYVKRNVSDKEIYLFDGYCAVHDSFNKQDIENLLAKYPNAKVCVHPESPLEVIELADFVGSTAGIIKYCKESSVKEFIIATENGIVFELKKQLPNKVFYTLGTKAICVNMKKTTLKNVADALQNDIYEINLTDEQIEKARKPIERMIAIKRQ</sequence>
<feature type="binding site" evidence="12">
    <location>
        <position position="260"/>
    </location>
    <ligand>
        <name>[4Fe-4S] cluster</name>
        <dbReference type="ChEBI" id="CHEBI:49883"/>
    </ligand>
</feature>
<accession>A0A1X4XVP1</accession>